<dbReference type="PANTHER" id="PTHR34821:SF2">
    <property type="entry name" value="INNER MEMBRANE PROTEIN YDCZ"/>
    <property type="match status" value="1"/>
</dbReference>
<dbReference type="Pfam" id="PF04657">
    <property type="entry name" value="DMT_YdcZ"/>
    <property type="match status" value="1"/>
</dbReference>
<reference evidence="2" key="1">
    <citation type="submission" date="2018-07" db="EMBL/GenBank/DDBJ databases">
        <title>Genome assembly of strain Ka43.</title>
        <authorList>
            <person name="Kukolya J."/>
            <person name="Nagy I."/>
            <person name="Horvath B."/>
            <person name="Toth A."/>
        </authorList>
    </citation>
    <scope>NUCLEOTIDE SEQUENCE</scope>
    <source>
        <strain evidence="2">KB43</strain>
    </source>
</reference>
<comment type="caution">
    <text evidence="2">The sequence shown here is derived from an EMBL/GenBank/DDBJ whole genome shotgun (WGS) entry which is preliminary data.</text>
</comment>
<keyword evidence="3" id="KW-1185">Reference proteome</keyword>
<organism evidence="2 3">
    <name type="scientific">Cellvibrio polysaccharolyticus</name>
    <dbReference type="NCBI Taxonomy" id="2082724"/>
    <lineage>
        <taxon>Bacteria</taxon>
        <taxon>Pseudomonadati</taxon>
        <taxon>Pseudomonadota</taxon>
        <taxon>Gammaproteobacteria</taxon>
        <taxon>Cellvibrionales</taxon>
        <taxon>Cellvibrionaceae</taxon>
        <taxon>Cellvibrio</taxon>
    </lineage>
</organism>
<proteinExistence type="predicted"/>
<evidence type="ECO:0000313" key="3">
    <source>
        <dbReference type="Proteomes" id="UP000652567"/>
    </source>
</evidence>
<feature type="transmembrane region" description="Helical" evidence="1">
    <location>
        <begin position="32"/>
        <end position="55"/>
    </location>
</feature>
<evidence type="ECO:0000256" key="1">
    <source>
        <dbReference type="SAM" id="Phobius"/>
    </source>
</evidence>
<evidence type="ECO:0000313" key="2">
    <source>
        <dbReference type="EMBL" id="MBE8718266.1"/>
    </source>
</evidence>
<dbReference type="GO" id="GO:0005886">
    <property type="term" value="C:plasma membrane"/>
    <property type="evidence" value="ECO:0007669"/>
    <property type="project" value="TreeGrafter"/>
</dbReference>
<dbReference type="RefSeq" id="WP_193910684.1">
    <property type="nucleotide sequence ID" value="NZ_PRDL01000001.1"/>
</dbReference>
<keyword evidence="1" id="KW-0812">Transmembrane</keyword>
<dbReference type="EMBL" id="PRDL01000001">
    <property type="protein sequence ID" value="MBE8718266.1"/>
    <property type="molecule type" value="Genomic_DNA"/>
</dbReference>
<accession>A0A928V7D7</accession>
<feature type="transmembrane region" description="Helical" evidence="1">
    <location>
        <begin position="67"/>
        <end position="88"/>
    </location>
</feature>
<dbReference type="PANTHER" id="PTHR34821">
    <property type="entry name" value="INNER MEMBRANE PROTEIN YDCZ"/>
    <property type="match status" value="1"/>
</dbReference>
<dbReference type="Proteomes" id="UP000652567">
    <property type="component" value="Unassembled WGS sequence"/>
</dbReference>
<name>A0A928V7D7_9GAMM</name>
<keyword evidence="1" id="KW-1133">Transmembrane helix</keyword>
<gene>
    <name evidence="2" type="ORF">C4F51_13810</name>
</gene>
<protein>
    <submittedName>
        <fullName evidence="2">DMT family transporter</fullName>
    </submittedName>
</protein>
<dbReference type="InterPro" id="IPR006750">
    <property type="entry name" value="YdcZ"/>
</dbReference>
<keyword evidence="1" id="KW-0472">Membrane</keyword>
<dbReference type="AlphaFoldDB" id="A0A928V7D7"/>
<feature type="transmembrane region" description="Helical" evidence="1">
    <location>
        <begin position="100"/>
        <end position="118"/>
    </location>
</feature>
<feature type="transmembrane region" description="Helical" evidence="1">
    <location>
        <begin position="125"/>
        <end position="143"/>
    </location>
</feature>
<sequence>MTMFWLLASIAGAAIALQAVMNARLGVLLHNPLLATTIAFGCACLVTLVAVLLVNRSVPDGNTLQKIPLYLWGAGLLSAFGVGTFYYLIPKMGAGPMMSWALGGQILLAMLISHMGWFDLPIKPITLTKVAGVIFLILGILLINRS</sequence>